<comment type="caution">
    <text evidence="1">The sequence shown here is derived from an EMBL/GenBank/DDBJ whole genome shotgun (WGS) entry which is preliminary data.</text>
</comment>
<dbReference type="Proteomes" id="UP001057402">
    <property type="component" value="Chromosome 10"/>
</dbReference>
<proteinExistence type="predicted"/>
<reference evidence="2" key="1">
    <citation type="journal article" date="2023" name="Front. Plant Sci.">
        <title>Chromosomal-level genome assembly of Melastoma candidum provides insights into trichome evolution.</title>
        <authorList>
            <person name="Zhong Y."/>
            <person name="Wu W."/>
            <person name="Sun C."/>
            <person name="Zou P."/>
            <person name="Liu Y."/>
            <person name="Dai S."/>
            <person name="Zhou R."/>
        </authorList>
    </citation>
    <scope>NUCLEOTIDE SEQUENCE [LARGE SCALE GENOMIC DNA]</scope>
</reference>
<accession>A0ACB9M8Z0</accession>
<name>A0ACB9M8Z0_9MYRT</name>
<evidence type="ECO:0000313" key="2">
    <source>
        <dbReference type="Proteomes" id="UP001057402"/>
    </source>
</evidence>
<protein>
    <submittedName>
        <fullName evidence="1">Uncharacterized protein</fullName>
    </submittedName>
</protein>
<keyword evidence="2" id="KW-1185">Reference proteome</keyword>
<gene>
    <name evidence="1" type="ORF">MLD38_034136</name>
</gene>
<sequence length="225" mass="25516">MAAEGKGVVLLGAWASPFVIKVKIALSEKGVDFEDREEDLNNKSDLLLKMNPVHKLIPVLIHDGRPICESPIIVEYIDEAWSQGPTLLPSDPHERARSRFWADFADKKVIHSIRSAWFGTAEAQVTGKKELAEWMKLLESEIGEKAYFGGERFGHLDLSLVPYYWWFLALKKTLDLGSASELHLPKLEGWLKRCLLRGSVSAVLRDEDKLCELILQIRKKRLPAN</sequence>
<evidence type="ECO:0000313" key="1">
    <source>
        <dbReference type="EMBL" id="KAI4320682.1"/>
    </source>
</evidence>
<dbReference type="EMBL" id="CM042889">
    <property type="protein sequence ID" value="KAI4320682.1"/>
    <property type="molecule type" value="Genomic_DNA"/>
</dbReference>
<organism evidence="1 2">
    <name type="scientific">Melastoma candidum</name>
    <dbReference type="NCBI Taxonomy" id="119954"/>
    <lineage>
        <taxon>Eukaryota</taxon>
        <taxon>Viridiplantae</taxon>
        <taxon>Streptophyta</taxon>
        <taxon>Embryophyta</taxon>
        <taxon>Tracheophyta</taxon>
        <taxon>Spermatophyta</taxon>
        <taxon>Magnoliopsida</taxon>
        <taxon>eudicotyledons</taxon>
        <taxon>Gunneridae</taxon>
        <taxon>Pentapetalae</taxon>
        <taxon>rosids</taxon>
        <taxon>malvids</taxon>
        <taxon>Myrtales</taxon>
        <taxon>Melastomataceae</taxon>
        <taxon>Melastomatoideae</taxon>
        <taxon>Melastomateae</taxon>
        <taxon>Melastoma</taxon>
    </lineage>
</organism>